<feature type="domain" description="HTH cro/C1-type" evidence="1">
    <location>
        <begin position="28"/>
        <end position="82"/>
    </location>
</feature>
<dbReference type="Gene3D" id="3.30.450.180">
    <property type="match status" value="1"/>
</dbReference>
<accession>A0A4P6V0F5</accession>
<proteinExistence type="predicted"/>
<dbReference type="PROSITE" id="PS50943">
    <property type="entry name" value="HTH_CROC1"/>
    <property type="match status" value="1"/>
</dbReference>
<dbReference type="OrthoDB" id="9785973at2"/>
<reference evidence="2 3" key="1">
    <citation type="journal article" date="2017" name="Int. J. Syst. Evol. Microbiol.">
        <title>Roseitalea porphyridii gen. nov., sp. nov., isolated from a red alga, and reclassification of Hoeflea suaedae Chung et al. 2013 as Pseudohoeflea suaedae gen. nov., comb. nov.</title>
        <authorList>
            <person name="Hyeon J.W."/>
            <person name="Jeong S.E."/>
            <person name="Baek K."/>
            <person name="Jeon C.O."/>
        </authorList>
    </citation>
    <scope>NUCLEOTIDE SEQUENCE [LARGE SCALE GENOMIC DNA]</scope>
    <source>
        <strain evidence="2 3">MA7-20</strain>
    </source>
</reference>
<name>A0A4P6V0F5_9HYPH</name>
<gene>
    <name evidence="2" type="ORF">E0E05_05075</name>
</gene>
<protein>
    <submittedName>
        <fullName evidence="2">XRE family transcriptional regulator</fullName>
    </submittedName>
</protein>
<dbReference type="Pfam" id="PF01381">
    <property type="entry name" value="HTH_3"/>
    <property type="match status" value="1"/>
</dbReference>
<dbReference type="InterPro" id="IPR041413">
    <property type="entry name" value="MLTR_LBD"/>
</dbReference>
<evidence type="ECO:0000313" key="3">
    <source>
        <dbReference type="Proteomes" id="UP000293719"/>
    </source>
</evidence>
<dbReference type="SUPFAM" id="SSF47413">
    <property type="entry name" value="lambda repressor-like DNA-binding domains"/>
    <property type="match status" value="1"/>
</dbReference>
<dbReference type="Proteomes" id="UP000293719">
    <property type="component" value="Chromosome"/>
</dbReference>
<sequence length="275" mass="29650">MSRNASPGRCRLETITPVAAETGFGPMLRSWRQRRRVSQLDLALMANVSARHISFLETGRARPSRTMVVHLSEFLGVPHAARNTLLNAAGFASAYAARPLDDAEMGPVRAAIAWMLERHAPYPGLALDRRWQVVCANGPARAMLAGAGIDGTPADLLGLFSDPARLETLIENWREVAWHIVLRLRTEALHLGGDADLDAAAARLEAVLPKRDVPAGATMPPFIAMRLRLGGRVLSLFSTISHFGSAEDMALADVKLELFFPADDQTAAFLAGAAG</sequence>
<dbReference type="InterPro" id="IPR001387">
    <property type="entry name" value="Cro/C1-type_HTH"/>
</dbReference>
<keyword evidence="3" id="KW-1185">Reference proteome</keyword>
<dbReference type="SMART" id="SM00530">
    <property type="entry name" value="HTH_XRE"/>
    <property type="match status" value="1"/>
</dbReference>
<evidence type="ECO:0000259" key="1">
    <source>
        <dbReference type="PROSITE" id="PS50943"/>
    </source>
</evidence>
<organism evidence="2 3">
    <name type="scientific">Roseitalea porphyridii</name>
    <dbReference type="NCBI Taxonomy" id="1852022"/>
    <lineage>
        <taxon>Bacteria</taxon>
        <taxon>Pseudomonadati</taxon>
        <taxon>Pseudomonadota</taxon>
        <taxon>Alphaproteobacteria</taxon>
        <taxon>Hyphomicrobiales</taxon>
        <taxon>Ahrensiaceae</taxon>
        <taxon>Roseitalea</taxon>
    </lineage>
</organism>
<evidence type="ECO:0000313" key="2">
    <source>
        <dbReference type="EMBL" id="QBK30026.1"/>
    </source>
</evidence>
<dbReference type="AlphaFoldDB" id="A0A4P6V0F5"/>
<dbReference type="CDD" id="cd00093">
    <property type="entry name" value="HTH_XRE"/>
    <property type="match status" value="1"/>
</dbReference>
<dbReference type="InterPro" id="IPR010982">
    <property type="entry name" value="Lambda_DNA-bd_dom_sf"/>
</dbReference>
<dbReference type="PANTHER" id="PTHR35010">
    <property type="entry name" value="BLL4672 PROTEIN-RELATED"/>
    <property type="match status" value="1"/>
</dbReference>
<dbReference type="Pfam" id="PF17765">
    <property type="entry name" value="MLTR_LBD"/>
    <property type="match status" value="1"/>
</dbReference>
<dbReference type="PANTHER" id="PTHR35010:SF4">
    <property type="entry name" value="BLL5781 PROTEIN"/>
    <property type="match status" value="1"/>
</dbReference>
<dbReference type="GO" id="GO:0003677">
    <property type="term" value="F:DNA binding"/>
    <property type="evidence" value="ECO:0007669"/>
    <property type="project" value="InterPro"/>
</dbReference>
<dbReference type="Gene3D" id="1.10.260.40">
    <property type="entry name" value="lambda repressor-like DNA-binding domains"/>
    <property type="match status" value="1"/>
</dbReference>
<dbReference type="EMBL" id="CP036532">
    <property type="protein sequence ID" value="QBK30026.1"/>
    <property type="molecule type" value="Genomic_DNA"/>
</dbReference>
<dbReference type="KEGG" id="rpod:E0E05_05075"/>